<accession>M5TUC1</accession>
<name>M5TUC1_9BACT</name>
<feature type="transmembrane region" description="Helical" evidence="1">
    <location>
        <begin position="29"/>
        <end position="47"/>
    </location>
</feature>
<keyword evidence="1" id="KW-0812">Transmembrane</keyword>
<evidence type="ECO:0000256" key="1">
    <source>
        <dbReference type="SAM" id="Phobius"/>
    </source>
</evidence>
<keyword evidence="3" id="KW-1185">Reference proteome</keyword>
<evidence type="ECO:0000313" key="2">
    <source>
        <dbReference type="EMBL" id="EMI52659.1"/>
    </source>
</evidence>
<reference evidence="2 3" key="1">
    <citation type="journal article" date="2013" name="Mar. Genomics">
        <title>Expression of sulfatases in Rhodopirellula baltica and the diversity of sulfatases in the genus Rhodopirellula.</title>
        <authorList>
            <person name="Wegner C.E."/>
            <person name="Richter-Heitmann T."/>
            <person name="Klindworth A."/>
            <person name="Klockow C."/>
            <person name="Richter M."/>
            <person name="Achstetter T."/>
            <person name="Glockner F.O."/>
            <person name="Harder J."/>
        </authorList>
    </citation>
    <scope>NUCLEOTIDE SEQUENCE [LARGE SCALE GENOMIC DNA]</scope>
    <source>
        <strain evidence="2 3">SM41</strain>
    </source>
</reference>
<protein>
    <submittedName>
        <fullName evidence="2">Uncharacterized protein</fullName>
    </submittedName>
</protein>
<keyword evidence="1" id="KW-1133">Transmembrane helix</keyword>
<comment type="caution">
    <text evidence="2">The sequence shown here is derived from an EMBL/GenBank/DDBJ whole genome shotgun (WGS) entry which is preliminary data.</text>
</comment>
<organism evidence="2 3">
    <name type="scientific">Rhodopirellula sallentina SM41</name>
    <dbReference type="NCBI Taxonomy" id="1263870"/>
    <lineage>
        <taxon>Bacteria</taxon>
        <taxon>Pseudomonadati</taxon>
        <taxon>Planctomycetota</taxon>
        <taxon>Planctomycetia</taxon>
        <taxon>Pirellulales</taxon>
        <taxon>Pirellulaceae</taxon>
        <taxon>Rhodopirellula</taxon>
    </lineage>
</organism>
<keyword evidence="1" id="KW-0472">Membrane</keyword>
<dbReference type="AlphaFoldDB" id="M5TUC1"/>
<dbReference type="EMBL" id="ANOH01000411">
    <property type="protein sequence ID" value="EMI52659.1"/>
    <property type="molecule type" value="Genomic_DNA"/>
</dbReference>
<sequence>MLSPTQATFIGAVFPSANATIEVTNTVAVAMKVMILFGIVLCFVWFAERWEQ</sequence>
<dbReference type="Proteomes" id="UP000011885">
    <property type="component" value="Unassembled WGS sequence"/>
</dbReference>
<proteinExistence type="predicted"/>
<gene>
    <name evidence="2" type="ORF">RSSM_05876</name>
</gene>
<evidence type="ECO:0000313" key="3">
    <source>
        <dbReference type="Proteomes" id="UP000011885"/>
    </source>
</evidence>